<protein>
    <submittedName>
        <fullName evidence="1">Uncharacterized protein</fullName>
    </submittedName>
</protein>
<proteinExistence type="predicted"/>
<reference evidence="1" key="1">
    <citation type="journal article" date="2020" name="Stud. Mycol.">
        <title>101 Dothideomycetes genomes: a test case for predicting lifestyles and emergence of pathogens.</title>
        <authorList>
            <person name="Haridas S."/>
            <person name="Albert R."/>
            <person name="Binder M."/>
            <person name="Bloem J."/>
            <person name="Labutti K."/>
            <person name="Salamov A."/>
            <person name="Andreopoulos B."/>
            <person name="Baker S."/>
            <person name="Barry K."/>
            <person name="Bills G."/>
            <person name="Bluhm B."/>
            <person name="Cannon C."/>
            <person name="Castanera R."/>
            <person name="Culley D."/>
            <person name="Daum C."/>
            <person name="Ezra D."/>
            <person name="Gonzalez J."/>
            <person name="Henrissat B."/>
            <person name="Kuo A."/>
            <person name="Liang C."/>
            <person name="Lipzen A."/>
            <person name="Lutzoni F."/>
            <person name="Magnuson J."/>
            <person name="Mondo S."/>
            <person name="Nolan M."/>
            <person name="Ohm R."/>
            <person name="Pangilinan J."/>
            <person name="Park H.-J."/>
            <person name="Ramirez L."/>
            <person name="Alfaro M."/>
            <person name="Sun H."/>
            <person name="Tritt A."/>
            <person name="Yoshinaga Y."/>
            <person name="Zwiers L.-H."/>
            <person name="Turgeon B."/>
            <person name="Goodwin S."/>
            <person name="Spatafora J."/>
            <person name="Crous P."/>
            <person name="Grigoriev I."/>
        </authorList>
    </citation>
    <scope>NUCLEOTIDE SEQUENCE</scope>
    <source>
        <strain evidence="1">ATCC 200398</strain>
    </source>
</reference>
<dbReference type="Proteomes" id="UP000799755">
    <property type="component" value="Unassembled WGS sequence"/>
</dbReference>
<evidence type="ECO:0000313" key="2">
    <source>
        <dbReference type="Proteomes" id="UP000799755"/>
    </source>
</evidence>
<sequence length="376" mass="41008">MDVQQKRHVLFLGLFAVASFAAFMHYASTRGSLFPIGNAPSTSAANATLGFGAVIAVSSAKSPRRNDLLYAANLTGLDITIPEQPTWTDEDVRAFRAKEGSRISKGSAMAWMGHLNALKWFLSTPLTTALILEDDVDWDIRLLSSQIPLAASSIRHLLSNSSTPHPFSPSTSTAYWSDPSTWEILYLGHCGDFLPPSSLATYAHVAYQDSSVPPLSSLYPATSQALGVLGVPESTRLTHRSHSPFCTFGYAVTRASAQRILDSYATEGEGGCQAFDVRILEACRDHGWLCYSISPELFHHVDADSEIENVDFGKGGRGGVKRLNGRTRNIGCRARHPGFYGEEEETVEWLKEVVGRKGQCLVDWMDEDVSAAAAVY</sequence>
<keyword evidence="2" id="KW-1185">Reference proteome</keyword>
<gene>
    <name evidence="1" type="ORF">BDR25DRAFT_291245</name>
</gene>
<organism evidence="1 2">
    <name type="scientific">Lindgomyces ingoldianus</name>
    <dbReference type="NCBI Taxonomy" id="673940"/>
    <lineage>
        <taxon>Eukaryota</taxon>
        <taxon>Fungi</taxon>
        <taxon>Dikarya</taxon>
        <taxon>Ascomycota</taxon>
        <taxon>Pezizomycotina</taxon>
        <taxon>Dothideomycetes</taxon>
        <taxon>Pleosporomycetidae</taxon>
        <taxon>Pleosporales</taxon>
        <taxon>Lindgomycetaceae</taxon>
        <taxon>Lindgomyces</taxon>
    </lineage>
</organism>
<dbReference type="EMBL" id="MU003518">
    <property type="protein sequence ID" value="KAF2467842.1"/>
    <property type="molecule type" value="Genomic_DNA"/>
</dbReference>
<comment type="caution">
    <text evidence="1">The sequence shown here is derived from an EMBL/GenBank/DDBJ whole genome shotgun (WGS) entry which is preliminary data.</text>
</comment>
<name>A0ACB6QP13_9PLEO</name>
<accession>A0ACB6QP13</accession>
<evidence type="ECO:0000313" key="1">
    <source>
        <dbReference type="EMBL" id="KAF2467842.1"/>
    </source>
</evidence>